<gene>
    <name evidence="1" type="ORF">JHL16_05605</name>
</gene>
<proteinExistence type="predicted"/>
<reference evidence="1" key="1">
    <citation type="submission" date="2021-01" db="EMBL/GenBank/DDBJ databases">
        <authorList>
            <person name="Sun Q."/>
        </authorList>
    </citation>
    <scope>NUCLEOTIDE SEQUENCE</scope>
    <source>
        <strain evidence="1">YIM B02566</strain>
    </source>
</reference>
<sequence>MRAIFWILWSVNAALAAIVVFFFLAGVGDGSVSSFNIGLWLGILAAGFIILAGSLFLRGRGHAVLALLMVIPAAAAGLLYALFIILIIVSGERWN</sequence>
<accession>A0ACC5QZM8</accession>
<evidence type="ECO:0000313" key="2">
    <source>
        <dbReference type="Proteomes" id="UP000616151"/>
    </source>
</evidence>
<dbReference type="Proteomes" id="UP000616151">
    <property type="component" value="Unassembled WGS sequence"/>
</dbReference>
<comment type="caution">
    <text evidence="1">The sequence shown here is derived from an EMBL/GenBank/DDBJ whole genome shotgun (WGS) entry which is preliminary data.</text>
</comment>
<name>A0ACC5QZM8_9HYPH</name>
<keyword evidence="2" id="KW-1185">Reference proteome</keyword>
<dbReference type="EMBL" id="JAENHL010000006">
    <property type="protein sequence ID" value="MBK1865818.1"/>
    <property type="molecule type" value="Genomic_DNA"/>
</dbReference>
<protein>
    <submittedName>
        <fullName evidence="1">Uncharacterized protein</fullName>
    </submittedName>
</protein>
<organism evidence="1 2">
    <name type="scientific">Taklimakanibacter albus</name>
    <dbReference type="NCBI Taxonomy" id="2800327"/>
    <lineage>
        <taxon>Bacteria</taxon>
        <taxon>Pseudomonadati</taxon>
        <taxon>Pseudomonadota</taxon>
        <taxon>Alphaproteobacteria</taxon>
        <taxon>Hyphomicrobiales</taxon>
        <taxon>Aestuariivirgaceae</taxon>
        <taxon>Taklimakanibacter</taxon>
    </lineage>
</organism>
<evidence type="ECO:0000313" key="1">
    <source>
        <dbReference type="EMBL" id="MBK1865818.1"/>
    </source>
</evidence>